<reference evidence="2" key="1">
    <citation type="submission" date="2023-07" db="EMBL/GenBank/DDBJ databases">
        <title>draft genome sequence of fig (Ficus carica).</title>
        <authorList>
            <person name="Takahashi T."/>
            <person name="Nishimura K."/>
        </authorList>
    </citation>
    <scope>NUCLEOTIDE SEQUENCE</scope>
</reference>
<organism evidence="2 3">
    <name type="scientific">Ficus carica</name>
    <name type="common">Common fig</name>
    <dbReference type="NCBI Taxonomy" id="3494"/>
    <lineage>
        <taxon>Eukaryota</taxon>
        <taxon>Viridiplantae</taxon>
        <taxon>Streptophyta</taxon>
        <taxon>Embryophyta</taxon>
        <taxon>Tracheophyta</taxon>
        <taxon>Spermatophyta</taxon>
        <taxon>Magnoliopsida</taxon>
        <taxon>eudicotyledons</taxon>
        <taxon>Gunneridae</taxon>
        <taxon>Pentapetalae</taxon>
        <taxon>rosids</taxon>
        <taxon>fabids</taxon>
        <taxon>Rosales</taxon>
        <taxon>Moraceae</taxon>
        <taxon>Ficeae</taxon>
        <taxon>Ficus</taxon>
    </lineage>
</organism>
<feature type="compositionally biased region" description="Basic residues" evidence="1">
    <location>
        <begin position="19"/>
        <end position="29"/>
    </location>
</feature>
<feature type="region of interest" description="Disordered" evidence="1">
    <location>
        <begin position="79"/>
        <end position="116"/>
    </location>
</feature>
<keyword evidence="3" id="KW-1185">Reference proteome</keyword>
<gene>
    <name evidence="2" type="ORF">TIFTF001_009210</name>
</gene>
<evidence type="ECO:0000256" key="1">
    <source>
        <dbReference type="SAM" id="MobiDB-lite"/>
    </source>
</evidence>
<name>A0AA87ZTH5_FICCA</name>
<proteinExistence type="predicted"/>
<dbReference type="Proteomes" id="UP001187192">
    <property type="component" value="Unassembled WGS sequence"/>
</dbReference>
<evidence type="ECO:0000313" key="3">
    <source>
        <dbReference type="Proteomes" id="UP001187192"/>
    </source>
</evidence>
<dbReference type="AlphaFoldDB" id="A0AA87ZTH5"/>
<feature type="region of interest" description="Disordered" evidence="1">
    <location>
        <begin position="19"/>
        <end position="58"/>
    </location>
</feature>
<evidence type="ECO:0000313" key="2">
    <source>
        <dbReference type="EMBL" id="GMN39977.1"/>
    </source>
</evidence>
<comment type="caution">
    <text evidence="2">The sequence shown here is derived from an EMBL/GenBank/DDBJ whole genome shotgun (WGS) entry which is preliminary data.</text>
</comment>
<accession>A0AA87ZTH5</accession>
<feature type="compositionally biased region" description="Basic and acidic residues" evidence="1">
    <location>
        <begin position="87"/>
        <end position="116"/>
    </location>
</feature>
<dbReference type="EMBL" id="BTGU01000010">
    <property type="protein sequence ID" value="GMN39977.1"/>
    <property type="molecule type" value="Genomic_DNA"/>
</dbReference>
<feature type="compositionally biased region" description="Basic and acidic residues" evidence="1">
    <location>
        <begin position="30"/>
        <end position="58"/>
    </location>
</feature>
<sequence length="116" mass="13747">MLISFGLCLTTINITPIKRRYGDKRRKKETRREREREGRERETRRKRGKGEFEIAHRTSDSLAEPLRLERAVVIASPLNHEIMMGGDQDREPRSPFDATDRRRDARRQGEEKRESV</sequence>
<protein>
    <submittedName>
        <fullName evidence="2">Uncharacterized protein</fullName>
    </submittedName>
</protein>